<dbReference type="Pfam" id="PF00561">
    <property type="entry name" value="Abhydrolase_1"/>
    <property type="match status" value="1"/>
</dbReference>
<dbReference type="InterPro" id="IPR000073">
    <property type="entry name" value="AB_hydrolase_1"/>
</dbReference>
<dbReference type="PRINTS" id="PR00111">
    <property type="entry name" value="ABHYDROLASE"/>
</dbReference>
<dbReference type="RefSeq" id="WP_188430887.1">
    <property type="nucleotide sequence ID" value="NZ_BMEX01000003.1"/>
</dbReference>
<reference evidence="3" key="1">
    <citation type="journal article" date="2019" name="Int. J. Syst. Evol. Microbiol.">
        <title>The Global Catalogue of Microorganisms (GCM) 10K type strain sequencing project: providing services to taxonomists for standard genome sequencing and annotation.</title>
        <authorList>
            <consortium name="The Broad Institute Genomics Platform"/>
            <consortium name="The Broad Institute Genome Sequencing Center for Infectious Disease"/>
            <person name="Wu L."/>
            <person name="Ma J."/>
        </authorList>
    </citation>
    <scope>NUCLEOTIDE SEQUENCE [LARGE SCALE GENOMIC DNA]</scope>
    <source>
        <strain evidence="3">CGMCC 1.12404</strain>
    </source>
</reference>
<evidence type="ECO:0000313" key="3">
    <source>
        <dbReference type="Proteomes" id="UP000617979"/>
    </source>
</evidence>
<evidence type="ECO:0000259" key="1">
    <source>
        <dbReference type="Pfam" id="PF00561"/>
    </source>
</evidence>
<protein>
    <submittedName>
        <fullName evidence="2">Esterase</fullName>
    </submittedName>
</protein>
<name>A0ABQ1GBL8_9BACL</name>
<dbReference type="PANTHER" id="PTHR43798">
    <property type="entry name" value="MONOACYLGLYCEROL LIPASE"/>
    <property type="match status" value="1"/>
</dbReference>
<dbReference type="InterPro" id="IPR050266">
    <property type="entry name" value="AB_hydrolase_sf"/>
</dbReference>
<dbReference type="SUPFAM" id="SSF53474">
    <property type="entry name" value="alpha/beta-Hydrolases"/>
    <property type="match status" value="1"/>
</dbReference>
<proteinExistence type="predicted"/>
<dbReference type="InterPro" id="IPR029058">
    <property type="entry name" value="AB_hydrolase_fold"/>
</dbReference>
<comment type="caution">
    <text evidence="2">The sequence shown here is derived from an EMBL/GenBank/DDBJ whole genome shotgun (WGS) entry which is preliminary data.</text>
</comment>
<organism evidence="2 3">
    <name type="scientific">Kroppenstedtia guangzhouensis</name>
    <dbReference type="NCBI Taxonomy" id="1274356"/>
    <lineage>
        <taxon>Bacteria</taxon>
        <taxon>Bacillati</taxon>
        <taxon>Bacillota</taxon>
        <taxon>Bacilli</taxon>
        <taxon>Bacillales</taxon>
        <taxon>Thermoactinomycetaceae</taxon>
        <taxon>Kroppenstedtia</taxon>
    </lineage>
</organism>
<dbReference type="PANTHER" id="PTHR43798:SF33">
    <property type="entry name" value="HYDROLASE, PUTATIVE (AFU_ORTHOLOGUE AFUA_2G14860)-RELATED"/>
    <property type="match status" value="1"/>
</dbReference>
<dbReference type="Gene3D" id="3.40.50.1820">
    <property type="entry name" value="alpha/beta hydrolase"/>
    <property type="match status" value="1"/>
</dbReference>
<dbReference type="Proteomes" id="UP000617979">
    <property type="component" value="Unassembled WGS sequence"/>
</dbReference>
<keyword evidence="3" id="KW-1185">Reference proteome</keyword>
<dbReference type="EMBL" id="BMEX01000003">
    <property type="protein sequence ID" value="GGA40565.1"/>
    <property type="molecule type" value="Genomic_DNA"/>
</dbReference>
<sequence>MGKPIVFLHGGILSTYDYSRVLDLVHRDCRAIAFDRPRYGYSERPRREKVTATVQARLLHGALQKVGVERPVLAGHSMSGPLVLSYALNYPREISGAVLLGAAVYGGEAYPASRGNLLLSRLITTPVIGDFLSNTVLPPLGCRIVNSVVKATFAPDPAPPEYLKLASVLWPRPGQIKANWEDILYFSPTASQLSPRYPEIWVPVAIVIGEQDPFLDPKLQSNRLHRELPHSRLIKLPDTSHMIPTVRPEALFDALRWVWSETADQI</sequence>
<accession>A0ABQ1GBL8</accession>
<feature type="domain" description="AB hydrolase-1" evidence="1">
    <location>
        <begin position="3"/>
        <end position="243"/>
    </location>
</feature>
<evidence type="ECO:0000313" key="2">
    <source>
        <dbReference type="EMBL" id="GGA40565.1"/>
    </source>
</evidence>
<gene>
    <name evidence="2" type="ORF">GCM10007416_11960</name>
</gene>